<evidence type="ECO:0000256" key="5">
    <source>
        <dbReference type="SAM" id="MobiDB-lite"/>
    </source>
</evidence>
<dbReference type="PROSITE" id="PS00916">
    <property type="entry name" value="PI3_4_KINASE_2"/>
    <property type="match status" value="1"/>
</dbReference>
<dbReference type="CDD" id="cd05167">
    <property type="entry name" value="PI4Kc_III_alpha"/>
    <property type="match status" value="1"/>
</dbReference>
<dbReference type="PROSITE" id="PS00915">
    <property type="entry name" value="PI3_4_KINASE_1"/>
    <property type="match status" value="1"/>
</dbReference>
<protein>
    <recommendedName>
        <fullName evidence="2">1-phosphatidylinositol 4-kinase</fullName>
        <ecNumber evidence="2">2.7.1.67</ecNumber>
    </recommendedName>
</protein>
<dbReference type="SMART" id="SM00146">
    <property type="entry name" value="PI3Kc"/>
    <property type="match status" value="1"/>
</dbReference>
<evidence type="ECO:0000313" key="9">
    <source>
        <dbReference type="Proteomes" id="UP001235939"/>
    </source>
</evidence>
<evidence type="ECO:0000256" key="3">
    <source>
        <dbReference type="ARBA" id="ARBA00022679"/>
    </source>
</evidence>
<dbReference type="SMART" id="SM00145">
    <property type="entry name" value="PI3Ka"/>
    <property type="match status" value="1"/>
</dbReference>
<feature type="domain" description="PI3K/PI4K catalytic" evidence="6">
    <location>
        <begin position="829"/>
        <end position="1097"/>
    </location>
</feature>
<dbReference type="InterPro" id="IPR016024">
    <property type="entry name" value="ARM-type_fold"/>
</dbReference>
<comment type="similarity">
    <text evidence="1">Belongs to the PI3/PI4-kinase family. Type III PI4K subfamily.</text>
</comment>
<dbReference type="PROSITE" id="PS51545">
    <property type="entry name" value="PIK_HELICAL"/>
    <property type="match status" value="1"/>
</dbReference>
<dbReference type="EMBL" id="CP092879">
    <property type="protein sequence ID" value="UYV78927.1"/>
    <property type="molecule type" value="Genomic_DNA"/>
</dbReference>
<dbReference type="PROSITE" id="PS50290">
    <property type="entry name" value="PI3_4_KINASE_3"/>
    <property type="match status" value="1"/>
</dbReference>
<sequence>MLFKKFDVRNPCHSFDIDQHISGVIRKYQPGIFYNMHNVFSYSIIKILEPNELVKFEQLYSFLLVHLVARNCQAITGSVQEYMSCPDHAIEGLRQHAGNALAAECIFQFTSLNVVALPLPAATLEKWPPCLKDNCSEFVSSLSLHTQYMGKVLGMLKGADPSPQRKQDLLEQVLNKLKESWSNKDLALHKDSIFSICALLIATKGLERALLHALCWSPVEIFLEESMIHAVECWRWLLAARSDLELPFLQEMSTAWCVTIDKQMGIFAEDPVQPDPMAPTETVKHVPNASFVGPHNIWIKFLAERIEIAKYCNSDEVEIFASLMHRSLPVGVGRHNRRHIGSIGVRFRLLSCGLSLLQGDILPRTISKGVLRERIYSAALDFFCGSPMCPTQKGAALREDILSVVKFWQSLYTDKKYLKANMMADIWDGTPSTHSTSLGLATPELRGSMDLAPSGTQPARATPTGWINTVPLSSNLSTISRRSSGGGRSSRRGTGDPAEHVVKDYVKKRNLILGLLSAEVELMITWHNPLSATELHVQYEDVIKPWRVQTLSERTWRESVRLAWEISPALAVYMPTRFVNSDALKDEVSRLVRLHPISVSHIPEALQYLVTTEGVLNDCPELTYAMTWARIPPIKALAYFSRQFPPHPITAQYAVRVLRSYPPDSILFYIPQLVQSVRYDTMGYVTEFIKAAASKSQLLAHQLIWNMKTNMFIDEEGLQQDESLYDTLEHIMSNITASLSGPAKQFYEREFEFFHKITSISGDIRMYPKGSARKQACLNALSKVPVEPGCYLPSNPDAIVVDIDPTSGTPMQSAAKAPFLARFKVKKCGMKEMDNLALSGSPDATCIPNDGPETWQAAIFKVGDDVRQDMLALQVIGLFQNIFNQVGLDLFVYPYRVVATAPGCGVIECVPNAKSRDQLGRQTDITLNAYFQNKYGDESSPNYQEARRNFIKSMAAYSVIGYLLQIKDRHNGNIMIDNDGHIIHIDFGFMFESSPGGNLGFEPDVKLTEEMLNVMGGRVDAPPFRWFMELCVQAFLAVRPYREAIVSLVSLMLDTGLPCFRGQTIRQLRARFAPTATEKEAGAFMIKVIRDSLLNFRTKTYDILQFYQNQIPYY</sequence>
<evidence type="ECO:0000256" key="1">
    <source>
        <dbReference type="ARBA" id="ARBA00006209"/>
    </source>
</evidence>
<keyword evidence="9" id="KW-1185">Reference proteome</keyword>
<accession>A0ABY6LCP8</accession>
<dbReference type="SUPFAM" id="SSF48371">
    <property type="entry name" value="ARM repeat"/>
    <property type="match status" value="1"/>
</dbReference>
<dbReference type="Gene3D" id="3.30.1010.10">
    <property type="entry name" value="Phosphatidylinositol 3-kinase Catalytic Subunit, Chain A, domain 4"/>
    <property type="match status" value="1"/>
</dbReference>
<dbReference type="Pfam" id="PF19274">
    <property type="entry name" value="PI4K_N"/>
    <property type="match status" value="1"/>
</dbReference>
<dbReference type="InterPro" id="IPR000403">
    <property type="entry name" value="PI3/4_kinase_cat_dom"/>
</dbReference>
<keyword evidence="4" id="KW-0418">Kinase</keyword>
<evidence type="ECO:0000259" key="7">
    <source>
        <dbReference type="PROSITE" id="PS51545"/>
    </source>
</evidence>
<dbReference type="Proteomes" id="UP001235939">
    <property type="component" value="Chromosome 17"/>
</dbReference>
<reference evidence="8 9" key="1">
    <citation type="submission" date="2022-01" db="EMBL/GenBank/DDBJ databases">
        <title>A chromosomal length assembly of Cordylochernes scorpioides.</title>
        <authorList>
            <person name="Zeh D."/>
            <person name="Zeh J."/>
        </authorList>
    </citation>
    <scope>NUCLEOTIDE SEQUENCE [LARGE SCALE GENOMIC DNA]</scope>
    <source>
        <strain evidence="8">IN4F17</strain>
        <tissue evidence="8">Whole Body</tissue>
    </source>
</reference>
<dbReference type="Pfam" id="PF00454">
    <property type="entry name" value="PI3_PI4_kinase"/>
    <property type="match status" value="1"/>
</dbReference>
<dbReference type="EC" id="2.7.1.67" evidence="2"/>
<dbReference type="InterPro" id="IPR011009">
    <property type="entry name" value="Kinase-like_dom_sf"/>
</dbReference>
<feature type="domain" description="PIK helical" evidence="7">
    <location>
        <begin position="556"/>
        <end position="731"/>
    </location>
</feature>
<dbReference type="PANTHER" id="PTHR10048:SF15">
    <property type="entry name" value="PHOSPHATIDYLINOSITOL 4-KINASE ALPHA"/>
    <property type="match status" value="1"/>
</dbReference>
<dbReference type="InterPro" id="IPR018936">
    <property type="entry name" value="PI3/4_kinase_CS"/>
</dbReference>
<dbReference type="InterPro" id="IPR001263">
    <property type="entry name" value="PI3K_accessory_dom"/>
</dbReference>
<dbReference type="Gene3D" id="1.25.40.70">
    <property type="entry name" value="Phosphatidylinositol 3-kinase, accessory domain (PIK)"/>
    <property type="match status" value="1"/>
</dbReference>
<evidence type="ECO:0000256" key="2">
    <source>
        <dbReference type="ARBA" id="ARBA00012169"/>
    </source>
</evidence>
<dbReference type="Gene3D" id="1.10.1070.11">
    <property type="entry name" value="Phosphatidylinositol 3-/4-kinase, catalytic domain"/>
    <property type="match status" value="1"/>
</dbReference>
<gene>
    <name evidence="8" type="ORF">LAZ67_17000286</name>
</gene>
<proteinExistence type="inferred from homology"/>
<name>A0ABY6LCP8_9ARAC</name>
<evidence type="ECO:0000256" key="4">
    <source>
        <dbReference type="ARBA" id="ARBA00022777"/>
    </source>
</evidence>
<dbReference type="Pfam" id="PF00613">
    <property type="entry name" value="PI3Ka"/>
    <property type="match status" value="1"/>
</dbReference>
<keyword evidence="3" id="KW-0808">Transferase</keyword>
<evidence type="ECO:0000259" key="6">
    <source>
        <dbReference type="PROSITE" id="PS50290"/>
    </source>
</evidence>
<dbReference type="InterPro" id="IPR015433">
    <property type="entry name" value="PI3/4_kinase"/>
</dbReference>
<dbReference type="InterPro" id="IPR045495">
    <property type="entry name" value="PI4K_N"/>
</dbReference>
<dbReference type="InterPro" id="IPR042236">
    <property type="entry name" value="PI3K_accessory_sf"/>
</dbReference>
<evidence type="ECO:0000313" key="8">
    <source>
        <dbReference type="EMBL" id="UYV78927.1"/>
    </source>
</evidence>
<feature type="region of interest" description="Disordered" evidence="5">
    <location>
        <begin position="477"/>
        <end position="498"/>
    </location>
</feature>
<dbReference type="PANTHER" id="PTHR10048">
    <property type="entry name" value="PHOSPHATIDYLINOSITOL KINASE"/>
    <property type="match status" value="1"/>
</dbReference>
<dbReference type="InterPro" id="IPR036940">
    <property type="entry name" value="PI3/4_kinase_cat_sf"/>
</dbReference>
<dbReference type="SUPFAM" id="SSF56112">
    <property type="entry name" value="Protein kinase-like (PK-like)"/>
    <property type="match status" value="1"/>
</dbReference>
<organism evidence="8 9">
    <name type="scientific">Cordylochernes scorpioides</name>
    <dbReference type="NCBI Taxonomy" id="51811"/>
    <lineage>
        <taxon>Eukaryota</taxon>
        <taxon>Metazoa</taxon>
        <taxon>Ecdysozoa</taxon>
        <taxon>Arthropoda</taxon>
        <taxon>Chelicerata</taxon>
        <taxon>Arachnida</taxon>
        <taxon>Pseudoscorpiones</taxon>
        <taxon>Cheliferoidea</taxon>
        <taxon>Chernetidae</taxon>
        <taxon>Cordylochernes</taxon>
    </lineage>
</organism>